<organism evidence="2 3">
    <name type="scientific">Candidatus Schekmanbacteria bacterium RIFCSPLOWO2_12_FULL_38_15</name>
    <dbReference type="NCBI Taxonomy" id="1817883"/>
    <lineage>
        <taxon>Bacteria</taxon>
        <taxon>Candidatus Schekmaniibacteriota</taxon>
    </lineage>
</organism>
<feature type="transmembrane region" description="Helical" evidence="1">
    <location>
        <begin position="409"/>
        <end position="429"/>
    </location>
</feature>
<feature type="transmembrane region" description="Helical" evidence="1">
    <location>
        <begin position="243"/>
        <end position="259"/>
    </location>
</feature>
<feature type="transmembrane region" description="Helical" evidence="1">
    <location>
        <begin position="294"/>
        <end position="317"/>
    </location>
</feature>
<reference evidence="2 3" key="1">
    <citation type="journal article" date="2016" name="Nat. Commun.">
        <title>Thousands of microbial genomes shed light on interconnected biogeochemical processes in an aquifer system.</title>
        <authorList>
            <person name="Anantharaman K."/>
            <person name="Brown C.T."/>
            <person name="Hug L.A."/>
            <person name="Sharon I."/>
            <person name="Castelle C.J."/>
            <person name="Probst A.J."/>
            <person name="Thomas B.C."/>
            <person name="Singh A."/>
            <person name="Wilkins M.J."/>
            <person name="Karaoz U."/>
            <person name="Brodie E.L."/>
            <person name="Williams K.H."/>
            <person name="Hubbard S.S."/>
            <person name="Banfield J.F."/>
        </authorList>
    </citation>
    <scope>NUCLEOTIDE SEQUENCE [LARGE SCALE GENOMIC DNA]</scope>
</reference>
<evidence type="ECO:0000313" key="3">
    <source>
        <dbReference type="Proteomes" id="UP000178082"/>
    </source>
</evidence>
<dbReference type="Proteomes" id="UP000178082">
    <property type="component" value="Unassembled WGS sequence"/>
</dbReference>
<accession>A0A1F7SLG2</accession>
<keyword evidence="1" id="KW-0812">Transmembrane</keyword>
<feature type="transmembrane region" description="Helical" evidence="1">
    <location>
        <begin position="500"/>
        <end position="523"/>
    </location>
</feature>
<dbReference type="EMBL" id="MGDI01000010">
    <property type="protein sequence ID" value="OGL54626.1"/>
    <property type="molecule type" value="Genomic_DNA"/>
</dbReference>
<feature type="transmembrane region" description="Helical" evidence="1">
    <location>
        <begin position="370"/>
        <end position="389"/>
    </location>
</feature>
<feature type="transmembrane region" description="Helical" evidence="1">
    <location>
        <begin position="134"/>
        <end position="150"/>
    </location>
</feature>
<protein>
    <recommendedName>
        <fullName evidence="4">Glycosyltransferase RgtA/B/C/D-like domain-containing protein</fullName>
    </recommendedName>
</protein>
<comment type="caution">
    <text evidence="2">The sequence shown here is derived from an EMBL/GenBank/DDBJ whole genome shotgun (WGS) entry which is preliminary data.</text>
</comment>
<feature type="transmembrane region" description="Helical" evidence="1">
    <location>
        <begin position="206"/>
        <end position="231"/>
    </location>
</feature>
<keyword evidence="1" id="KW-0472">Membrane</keyword>
<dbReference type="STRING" id="1817883.A3G31_12150"/>
<dbReference type="AlphaFoldDB" id="A0A1F7SLG2"/>
<evidence type="ECO:0000256" key="1">
    <source>
        <dbReference type="SAM" id="Phobius"/>
    </source>
</evidence>
<evidence type="ECO:0008006" key="4">
    <source>
        <dbReference type="Google" id="ProtNLM"/>
    </source>
</evidence>
<feature type="transmembrane region" description="Helical" evidence="1">
    <location>
        <begin position="76"/>
        <end position="99"/>
    </location>
</feature>
<proteinExistence type="predicted"/>
<gene>
    <name evidence="2" type="ORF">A3G31_12150</name>
</gene>
<name>A0A1F7SLG2_9BACT</name>
<evidence type="ECO:0000313" key="2">
    <source>
        <dbReference type="EMBL" id="OGL54626.1"/>
    </source>
</evidence>
<keyword evidence="1" id="KW-1133">Transmembrane helix</keyword>
<feature type="transmembrane region" description="Helical" evidence="1">
    <location>
        <begin position="337"/>
        <end position="358"/>
    </location>
</feature>
<sequence>MIFKNQLDKIIIYNSHKKNQFKSILVALIGFCVGLLVSSIVIHYLPSSSSDLEKAKELGIVSLSVLAGYPKSQETIYYIAGFFITLLVSLSIWTAWMVYSSKKYEPVKKENLSPQSPADLNGVNYSSFLTKTNLLSFLLVITAIFILTYNKNFFYSNWFNHYTFFSEEGQHLSYANDILHGKKLYKDTYAIYGPLMEYPLALLMKFFTPSILISRIYTYSLDFIAFALIYLLSKEIFLKKSAIIINLLIFLSFYAPVFPAPNGSILRISLALFGVVPLARYIKTKKSFYAGLSGIFLSASLFFSHETAICLAISSFFMLMSSKFIQEHGKARIGTKFFSNFTLGFSIIALPVILFLLYEGTFSYYLEASISYPKYVTLGFGGIPFPNLFIEFKNIIKHFSYNSFKNFLFVYAAYWPIILYLGVTLHLIISIILKNFNYKKLIASGILIYGIILFKGALGRSGIDRNYLLLPPAIILSIFYAEKLLIKIYEVYKNRLRNKLGLIALYFTILIFIGEGLLSYAIWPAHWCIEYFFISNINKVYNLNLNAINDMVVLKIPRSGNIRLPRTQAERIKAVVEYVKSNLTGKDCIFVFPNDATYYFLLDRPMPARFGVLHDAATIGLKEEVVKYLKENTPKFVISNMGEWQVDRIPEEIEFPQILKYINNNYHFEKEIYGVNILRKN</sequence>
<feature type="transmembrane region" description="Helical" evidence="1">
    <location>
        <begin position="469"/>
        <end position="488"/>
    </location>
</feature>
<feature type="transmembrane region" description="Helical" evidence="1">
    <location>
        <begin position="265"/>
        <end position="282"/>
    </location>
</feature>
<feature type="transmembrane region" description="Helical" evidence="1">
    <location>
        <begin position="21"/>
        <end position="45"/>
    </location>
</feature>
<feature type="transmembrane region" description="Helical" evidence="1">
    <location>
        <begin position="441"/>
        <end position="463"/>
    </location>
</feature>